<keyword evidence="2" id="KW-0863">Zinc-finger</keyword>
<gene>
    <name evidence="4" type="ORF">O181_044763</name>
</gene>
<keyword evidence="1" id="KW-0507">mRNA processing</keyword>
<proteinExistence type="predicted"/>
<accession>A0A9Q3DQP7</accession>
<dbReference type="GO" id="GO:0003676">
    <property type="term" value="F:nucleic acid binding"/>
    <property type="evidence" value="ECO:0007669"/>
    <property type="project" value="InterPro"/>
</dbReference>
<dbReference type="PROSITE" id="PS50158">
    <property type="entry name" value="ZF_CCHC"/>
    <property type="match status" value="1"/>
</dbReference>
<evidence type="ECO:0000259" key="3">
    <source>
        <dbReference type="PROSITE" id="PS50158"/>
    </source>
</evidence>
<evidence type="ECO:0000256" key="1">
    <source>
        <dbReference type="ARBA" id="ARBA00022664"/>
    </source>
</evidence>
<keyword evidence="2" id="KW-0479">Metal-binding</keyword>
<dbReference type="InterPro" id="IPR036875">
    <property type="entry name" value="Znf_CCHC_sf"/>
</dbReference>
<keyword evidence="5" id="KW-1185">Reference proteome</keyword>
<dbReference type="EMBL" id="AVOT02018273">
    <property type="protein sequence ID" value="MBW0505048.1"/>
    <property type="molecule type" value="Genomic_DNA"/>
</dbReference>
<dbReference type="SUPFAM" id="SSF57756">
    <property type="entry name" value="Retrovirus zinc finger-like domains"/>
    <property type="match status" value="1"/>
</dbReference>
<keyword evidence="2" id="KW-0862">Zinc</keyword>
<dbReference type="AlphaFoldDB" id="A0A9Q3DQP7"/>
<organism evidence="4 5">
    <name type="scientific">Austropuccinia psidii MF-1</name>
    <dbReference type="NCBI Taxonomy" id="1389203"/>
    <lineage>
        <taxon>Eukaryota</taxon>
        <taxon>Fungi</taxon>
        <taxon>Dikarya</taxon>
        <taxon>Basidiomycota</taxon>
        <taxon>Pucciniomycotina</taxon>
        <taxon>Pucciniomycetes</taxon>
        <taxon>Pucciniales</taxon>
        <taxon>Sphaerophragmiaceae</taxon>
        <taxon>Austropuccinia</taxon>
    </lineage>
</organism>
<sequence length="142" mass="16061">MRMNEALTEFKNHSGNLGDDYVMGQLLQWAIMKQPPVYRAMMNRLDTEVSCGKTTTFASCVLNLKAYYQCPEIPNLNPSFSSVTMTTRPESPAKEEHIALRTMMQLICHTCNKHGHMAKSCPEHLGQEVNTTTPTNHTFKPI</sequence>
<feature type="domain" description="CCHC-type" evidence="3">
    <location>
        <begin position="108"/>
        <end position="123"/>
    </location>
</feature>
<comment type="caution">
    <text evidence="4">The sequence shown here is derived from an EMBL/GenBank/DDBJ whole genome shotgun (WGS) entry which is preliminary data.</text>
</comment>
<protein>
    <recommendedName>
        <fullName evidence="3">CCHC-type domain-containing protein</fullName>
    </recommendedName>
</protein>
<dbReference type="Proteomes" id="UP000765509">
    <property type="component" value="Unassembled WGS sequence"/>
</dbReference>
<evidence type="ECO:0000313" key="4">
    <source>
        <dbReference type="EMBL" id="MBW0505048.1"/>
    </source>
</evidence>
<dbReference type="Gene3D" id="4.10.60.10">
    <property type="entry name" value="Zinc finger, CCHC-type"/>
    <property type="match status" value="1"/>
</dbReference>
<dbReference type="Pfam" id="PF00098">
    <property type="entry name" value="zf-CCHC"/>
    <property type="match status" value="1"/>
</dbReference>
<evidence type="ECO:0000256" key="2">
    <source>
        <dbReference type="PROSITE-ProRule" id="PRU00047"/>
    </source>
</evidence>
<reference evidence="4" key="1">
    <citation type="submission" date="2021-03" db="EMBL/GenBank/DDBJ databases">
        <title>Draft genome sequence of rust myrtle Austropuccinia psidii MF-1, a brazilian biotype.</title>
        <authorList>
            <person name="Quecine M.C."/>
            <person name="Pachon D.M.R."/>
            <person name="Bonatelli M.L."/>
            <person name="Correr F.H."/>
            <person name="Franceschini L.M."/>
            <person name="Leite T.F."/>
            <person name="Margarido G.R.A."/>
            <person name="Almeida C.A."/>
            <person name="Ferrarezi J.A."/>
            <person name="Labate C.A."/>
        </authorList>
    </citation>
    <scope>NUCLEOTIDE SEQUENCE</scope>
    <source>
        <strain evidence="4">MF-1</strain>
    </source>
</reference>
<evidence type="ECO:0000313" key="5">
    <source>
        <dbReference type="Proteomes" id="UP000765509"/>
    </source>
</evidence>
<name>A0A9Q3DQP7_9BASI</name>
<dbReference type="GO" id="GO:0006397">
    <property type="term" value="P:mRNA processing"/>
    <property type="evidence" value="ECO:0007669"/>
    <property type="project" value="UniProtKB-KW"/>
</dbReference>
<dbReference type="GO" id="GO:0008270">
    <property type="term" value="F:zinc ion binding"/>
    <property type="evidence" value="ECO:0007669"/>
    <property type="project" value="UniProtKB-KW"/>
</dbReference>
<dbReference type="InterPro" id="IPR001878">
    <property type="entry name" value="Znf_CCHC"/>
</dbReference>